<gene>
    <name evidence="18" type="ORF">AS859_00050</name>
</gene>
<evidence type="ECO:0000259" key="16">
    <source>
        <dbReference type="Pfam" id="PF02775"/>
    </source>
</evidence>
<feature type="domain" description="Thiamine pyrophosphate enzyme N-terminal TPP-binding" evidence="17">
    <location>
        <begin position="3"/>
        <end position="119"/>
    </location>
</feature>
<proteinExistence type="inferred from homology"/>
<dbReference type="Pfam" id="PF02775">
    <property type="entry name" value="TPP_enzyme_C"/>
    <property type="match status" value="1"/>
</dbReference>
<dbReference type="GO" id="GO:0005948">
    <property type="term" value="C:acetolactate synthase complex"/>
    <property type="evidence" value="ECO:0007669"/>
    <property type="project" value="TreeGrafter"/>
</dbReference>
<evidence type="ECO:0000313" key="18">
    <source>
        <dbReference type="EMBL" id="OQR42342.1"/>
    </source>
</evidence>
<dbReference type="InterPro" id="IPR029035">
    <property type="entry name" value="DHS-like_NAD/FAD-binding_dom"/>
</dbReference>
<dbReference type="GO" id="GO:0009099">
    <property type="term" value="P:L-valine biosynthetic process"/>
    <property type="evidence" value="ECO:0007669"/>
    <property type="project" value="UniProtKB-UniPathway"/>
</dbReference>
<comment type="caution">
    <text evidence="18">The sequence shown here is derived from an EMBL/GenBank/DDBJ whole genome shotgun (WGS) entry which is preliminary data.</text>
</comment>
<dbReference type="NCBIfam" id="TIGR00118">
    <property type="entry name" value="acolac_lg"/>
    <property type="match status" value="1"/>
</dbReference>
<dbReference type="Pfam" id="PF02776">
    <property type="entry name" value="TPP_enzyme_N"/>
    <property type="match status" value="1"/>
</dbReference>
<dbReference type="InterPro" id="IPR039368">
    <property type="entry name" value="AHAS_TPP"/>
</dbReference>
<dbReference type="InterPro" id="IPR012846">
    <property type="entry name" value="Acetolactate_synth_lsu"/>
</dbReference>
<dbReference type="InterPro" id="IPR045229">
    <property type="entry name" value="TPP_enz"/>
</dbReference>
<reference evidence="18 19" key="1">
    <citation type="submission" date="2017-04" db="EMBL/GenBank/DDBJ databases">
        <title>Accumulation and expression of multiple antibiotic resistance genes in Arcobacter cryaerophilus that thrives in sewage.</title>
        <authorList>
            <person name="Millar J.A."/>
            <person name="Raghavan R."/>
        </authorList>
    </citation>
    <scope>NUCLEOTIDE SEQUENCE [LARGE SCALE GENOMIC DNA]</scope>
    <source>
        <strain evidence="18 19">AZT-1</strain>
    </source>
</reference>
<dbReference type="InterPro" id="IPR011766">
    <property type="entry name" value="TPP_enzyme_TPP-bd"/>
</dbReference>
<keyword evidence="8 14" id="KW-0479">Metal-binding</keyword>
<dbReference type="CDD" id="cd02015">
    <property type="entry name" value="TPP_AHAS"/>
    <property type="match status" value="1"/>
</dbReference>
<dbReference type="EMBL" id="LNTC01000001">
    <property type="protein sequence ID" value="OQR42342.1"/>
    <property type="molecule type" value="Genomic_DNA"/>
</dbReference>
<evidence type="ECO:0000256" key="3">
    <source>
        <dbReference type="ARBA" id="ARBA00007812"/>
    </source>
</evidence>
<feature type="domain" description="Thiamine pyrophosphate enzyme TPP-binding" evidence="16">
    <location>
        <begin position="387"/>
        <end position="537"/>
    </location>
</feature>
<keyword evidence="5 14" id="KW-0028">Amino-acid biosynthesis</keyword>
<organism evidence="18 19">
    <name type="scientific">Aliarcobacter cryaerophilus</name>
    <dbReference type="NCBI Taxonomy" id="28198"/>
    <lineage>
        <taxon>Bacteria</taxon>
        <taxon>Pseudomonadati</taxon>
        <taxon>Campylobacterota</taxon>
        <taxon>Epsilonproteobacteria</taxon>
        <taxon>Campylobacterales</taxon>
        <taxon>Arcobacteraceae</taxon>
        <taxon>Aliarcobacter</taxon>
    </lineage>
</organism>
<evidence type="ECO:0000256" key="8">
    <source>
        <dbReference type="ARBA" id="ARBA00022723"/>
    </source>
</evidence>
<dbReference type="PANTHER" id="PTHR18968:SF13">
    <property type="entry name" value="ACETOLACTATE SYNTHASE CATALYTIC SUBUNIT, MITOCHONDRIAL"/>
    <property type="match status" value="1"/>
</dbReference>
<evidence type="ECO:0000259" key="17">
    <source>
        <dbReference type="Pfam" id="PF02776"/>
    </source>
</evidence>
<dbReference type="FunFam" id="3.40.50.970:FF:000016">
    <property type="entry name" value="Acetolactate synthase"/>
    <property type="match status" value="1"/>
</dbReference>
<evidence type="ECO:0000256" key="13">
    <source>
        <dbReference type="ARBA" id="ARBA00048670"/>
    </source>
</evidence>
<keyword evidence="9" id="KW-0274">FAD</keyword>
<dbReference type="FunFam" id="3.40.50.970:FF:000007">
    <property type="entry name" value="Acetolactate synthase"/>
    <property type="match status" value="1"/>
</dbReference>
<evidence type="ECO:0000313" key="19">
    <source>
        <dbReference type="Proteomes" id="UP000192599"/>
    </source>
</evidence>
<keyword evidence="11 14" id="KW-0786">Thiamine pyrophosphate</keyword>
<evidence type="ECO:0000256" key="9">
    <source>
        <dbReference type="ARBA" id="ARBA00022827"/>
    </source>
</evidence>
<dbReference type="GO" id="GO:0003984">
    <property type="term" value="F:acetolactate synthase activity"/>
    <property type="evidence" value="ECO:0007669"/>
    <property type="project" value="UniProtKB-EC"/>
</dbReference>
<dbReference type="Gene3D" id="3.40.50.1220">
    <property type="entry name" value="TPP-binding domain"/>
    <property type="match status" value="1"/>
</dbReference>
<evidence type="ECO:0000256" key="2">
    <source>
        <dbReference type="ARBA" id="ARBA00005025"/>
    </source>
</evidence>
<accession>A0A1V9VE79</accession>
<dbReference type="PANTHER" id="PTHR18968">
    <property type="entry name" value="THIAMINE PYROPHOSPHATE ENZYMES"/>
    <property type="match status" value="1"/>
</dbReference>
<dbReference type="GO" id="GO:0000287">
    <property type="term" value="F:magnesium ion binding"/>
    <property type="evidence" value="ECO:0007669"/>
    <property type="project" value="UniProtKB-UniRule"/>
</dbReference>
<protein>
    <recommendedName>
        <fullName evidence="4 14">Acetolactate synthase</fullName>
        <ecNumber evidence="4 14">2.2.1.6</ecNumber>
    </recommendedName>
</protein>
<keyword evidence="10 14" id="KW-0460">Magnesium</keyword>
<evidence type="ECO:0000256" key="11">
    <source>
        <dbReference type="ARBA" id="ARBA00023052"/>
    </source>
</evidence>
<dbReference type="UniPathway" id="UPA00047">
    <property type="reaction ID" value="UER00055"/>
</dbReference>
<comment type="similarity">
    <text evidence="3 14">Belongs to the TPP enzyme family.</text>
</comment>
<dbReference type="RefSeq" id="WP_081560191.1">
    <property type="nucleotide sequence ID" value="NZ_CP026656.1"/>
</dbReference>
<dbReference type="InterPro" id="IPR012001">
    <property type="entry name" value="Thiamin_PyroP_enz_TPP-bd_dom"/>
</dbReference>
<name>A0A1V9VE79_9BACT</name>
<dbReference type="GO" id="GO:0050660">
    <property type="term" value="F:flavin adenine dinucleotide binding"/>
    <property type="evidence" value="ECO:0007669"/>
    <property type="project" value="InterPro"/>
</dbReference>
<evidence type="ECO:0000256" key="4">
    <source>
        <dbReference type="ARBA" id="ARBA00013145"/>
    </source>
</evidence>
<dbReference type="EC" id="2.2.1.6" evidence="4 14"/>
<evidence type="ECO:0000256" key="14">
    <source>
        <dbReference type="RuleBase" id="RU003591"/>
    </source>
</evidence>
<dbReference type="SUPFAM" id="SSF52518">
    <property type="entry name" value="Thiamin diphosphate-binding fold (THDP-binding)"/>
    <property type="match status" value="2"/>
</dbReference>
<comment type="pathway">
    <text evidence="2 14">Amino-acid biosynthesis; L-valine biosynthesis; L-valine from pyruvate: step 1/4.</text>
</comment>
<dbReference type="FunFam" id="3.40.50.1220:FF:000008">
    <property type="entry name" value="Acetolactate synthase"/>
    <property type="match status" value="1"/>
</dbReference>
<evidence type="ECO:0000259" key="15">
    <source>
        <dbReference type="Pfam" id="PF00205"/>
    </source>
</evidence>
<evidence type="ECO:0000256" key="5">
    <source>
        <dbReference type="ARBA" id="ARBA00022605"/>
    </source>
</evidence>
<evidence type="ECO:0000256" key="1">
    <source>
        <dbReference type="ARBA" id="ARBA00004974"/>
    </source>
</evidence>
<keyword evidence="7 14" id="KW-0808">Transferase</keyword>
<dbReference type="InterPro" id="IPR012000">
    <property type="entry name" value="Thiamin_PyroP_enz_cen_dom"/>
</dbReference>
<keyword evidence="12 14" id="KW-0100">Branched-chain amino acid biosynthesis</keyword>
<dbReference type="InterPro" id="IPR029061">
    <property type="entry name" value="THDP-binding"/>
</dbReference>
<dbReference type="AlphaFoldDB" id="A0A1V9VE79"/>
<dbReference type="NCBIfam" id="NF006319">
    <property type="entry name" value="PRK08527.1"/>
    <property type="match status" value="1"/>
</dbReference>
<feature type="domain" description="Thiamine pyrophosphate enzyme central" evidence="15">
    <location>
        <begin position="193"/>
        <end position="328"/>
    </location>
</feature>
<dbReference type="SUPFAM" id="SSF52467">
    <property type="entry name" value="DHS-like NAD/FAD-binding domain"/>
    <property type="match status" value="1"/>
</dbReference>
<dbReference type="Pfam" id="PF00205">
    <property type="entry name" value="TPP_enzyme_M"/>
    <property type="match status" value="1"/>
</dbReference>
<dbReference type="CDD" id="cd07035">
    <property type="entry name" value="TPP_PYR_POX_like"/>
    <property type="match status" value="1"/>
</dbReference>
<evidence type="ECO:0000256" key="7">
    <source>
        <dbReference type="ARBA" id="ARBA00022679"/>
    </source>
</evidence>
<keyword evidence="6" id="KW-0285">Flavoprotein</keyword>
<comment type="cofactor">
    <cofactor evidence="14">
        <name>Mg(2+)</name>
        <dbReference type="ChEBI" id="CHEBI:18420"/>
    </cofactor>
    <text evidence="14">Binds 1 Mg(2+) ion per subunit.</text>
</comment>
<dbReference type="GO" id="GO:0009097">
    <property type="term" value="P:isoleucine biosynthetic process"/>
    <property type="evidence" value="ECO:0007669"/>
    <property type="project" value="UniProtKB-UniPathway"/>
</dbReference>
<dbReference type="UniPathway" id="UPA00049">
    <property type="reaction ID" value="UER00059"/>
</dbReference>
<evidence type="ECO:0000256" key="10">
    <source>
        <dbReference type="ARBA" id="ARBA00022842"/>
    </source>
</evidence>
<comment type="pathway">
    <text evidence="1 14">Amino-acid biosynthesis; L-isoleucine biosynthesis; L-isoleucine from 2-oxobutanoate: step 1/4.</text>
</comment>
<evidence type="ECO:0000256" key="12">
    <source>
        <dbReference type="ARBA" id="ARBA00023304"/>
    </source>
</evidence>
<comment type="cofactor">
    <cofactor evidence="14">
        <name>thiamine diphosphate</name>
        <dbReference type="ChEBI" id="CHEBI:58937"/>
    </cofactor>
    <text evidence="14">Binds 1 thiamine pyrophosphate per subunit.</text>
</comment>
<comment type="catalytic activity">
    <reaction evidence="13 14">
        <text>2 pyruvate + H(+) = (2S)-2-acetolactate + CO2</text>
        <dbReference type="Rhea" id="RHEA:25249"/>
        <dbReference type="ChEBI" id="CHEBI:15361"/>
        <dbReference type="ChEBI" id="CHEBI:15378"/>
        <dbReference type="ChEBI" id="CHEBI:16526"/>
        <dbReference type="ChEBI" id="CHEBI:58476"/>
        <dbReference type="EC" id="2.2.1.6"/>
    </reaction>
</comment>
<sequence length="565" mass="62644">MKMSGAKMVIESLHQEGVEVVFGYPGGAIMNVYDEIYKQNYFEHILNRHEQACVIAAEGYARSTGKTGVAIVTSGPGFTNAITGIADAYMDSIPIVIISGQVPTTIIGTDGFQEIDAVGISRPCTKHNYLVNKIEDLPRIIKEAFHLASTGRPGPVHVDIPKDITAQIGEFIYPSEVNMPTYKPTLNYNKKQLKRAMEAISNAKKPLLYIGGGAILSNCGYEIRDLAKKLNIPAVETLMARGVMGDENPLFFGMLGMHGEYAANMAAHETDLLISLGARFDDRVTGRLDEFASKAKVIHIDIDPTSIAKLVVADYPIVGDLKLTVQAMIEDAENYEINDFSNWVELLKDYREKEPLRYIDTDDLIKPQWPIQRVGKILGDNAIISTDVGQHQMWTAQFFPFSYPRQWITSGGLGTMGFGLPAALGAARAFKGTNRVVVNFTGDGSILMNIQELMTCSEYELPVINIVLNNNYLGMVRQWQTMFYENRLAETDLTAQPKFKMLAEAFNCLGYTVSTKAEFDEAFKDAVEKRKPAMIEVIVARNEEVLPMVPNGHSLNEMTLLKGDR</sequence>
<evidence type="ECO:0000256" key="6">
    <source>
        <dbReference type="ARBA" id="ARBA00022630"/>
    </source>
</evidence>
<dbReference type="GO" id="GO:0030976">
    <property type="term" value="F:thiamine pyrophosphate binding"/>
    <property type="evidence" value="ECO:0007669"/>
    <property type="project" value="UniProtKB-UniRule"/>
</dbReference>
<dbReference type="Gene3D" id="3.40.50.970">
    <property type="match status" value="2"/>
</dbReference>
<dbReference type="Proteomes" id="UP000192599">
    <property type="component" value="Unassembled WGS sequence"/>
</dbReference>